<dbReference type="EMBL" id="LKAM01000010">
    <property type="protein sequence ID" value="KUM46695.1"/>
    <property type="molecule type" value="Genomic_DNA"/>
</dbReference>
<reference evidence="1" key="1">
    <citation type="journal article" date="2015" name="Genome Biol. Evol.">
        <title>Organellar Genomes of White Spruce (Picea glauca): Assembly and Annotation.</title>
        <authorList>
            <person name="Jackman S.D."/>
            <person name="Warren R.L."/>
            <person name="Gibb E.A."/>
            <person name="Vandervalk B.P."/>
            <person name="Mohamadi H."/>
            <person name="Chu J."/>
            <person name="Raymond A."/>
            <person name="Pleasance S."/>
            <person name="Coope R."/>
            <person name="Wildung M.R."/>
            <person name="Ritland C.E."/>
            <person name="Bousquet J."/>
            <person name="Jones S.J."/>
            <person name="Bohlmann J."/>
            <person name="Birol I."/>
        </authorList>
    </citation>
    <scope>NUCLEOTIDE SEQUENCE [LARGE SCALE GENOMIC DNA]</scope>
    <source>
        <tissue evidence="1">Flushing bud</tissue>
    </source>
</reference>
<organism evidence="1">
    <name type="scientific">Picea glauca</name>
    <name type="common">White spruce</name>
    <name type="synonym">Pinus glauca</name>
    <dbReference type="NCBI Taxonomy" id="3330"/>
    <lineage>
        <taxon>Eukaryota</taxon>
        <taxon>Viridiplantae</taxon>
        <taxon>Streptophyta</taxon>
        <taxon>Embryophyta</taxon>
        <taxon>Tracheophyta</taxon>
        <taxon>Spermatophyta</taxon>
        <taxon>Pinopsida</taxon>
        <taxon>Pinidae</taxon>
        <taxon>Conifers I</taxon>
        <taxon>Pinales</taxon>
        <taxon>Pinaceae</taxon>
        <taxon>Picea</taxon>
    </lineage>
</organism>
<gene>
    <name evidence="1" type="ORF">ABT39_MTgene1375</name>
</gene>
<dbReference type="AlphaFoldDB" id="A0A101LWM1"/>
<protein>
    <submittedName>
        <fullName evidence="1">Uncharacterized protein</fullName>
    </submittedName>
</protein>
<geneLocation type="mitochondrion" evidence="1"/>
<accession>A0A101LWM1</accession>
<comment type="caution">
    <text evidence="1">The sequence shown here is derived from an EMBL/GenBank/DDBJ whole genome shotgun (WGS) entry which is preliminary data.</text>
</comment>
<sequence>MNALTHPNALLVDGRAWPGFLAGFRSCWLGLNGGCAYFWHFGRLLLSVWLGWGGTSFWGALGVGY</sequence>
<keyword evidence="1" id="KW-0496">Mitochondrion</keyword>
<evidence type="ECO:0000313" key="1">
    <source>
        <dbReference type="EMBL" id="KUM46695.1"/>
    </source>
</evidence>
<proteinExistence type="predicted"/>
<name>A0A101LWM1_PICGL</name>